<dbReference type="EMBL" id="MU004181">
    <property type="protein sequence ID" value="KAF2502197.1"/>
    <property type="molecule type" value="Genomic_DNA"/>
</dbReference>
<dbReference type="OrthoDB" id="2951834at2759"/>
<evidence type="ECO:0000313" key="1">
    <source>
        <dbReference type="EMBL" id="KAF2502197.1"/>
    </source>
</evidence>
<dbReference type="AlphaFoldDB" id="A0A6A6RFF9"/>
<organism evidence="1 2">
    <name type="scientific">Lophium mytilinum</name>
    <dbReference type="NCBI Taxonomy" id="390894"/>
    <lineage>
        <taxon>Eukaryota</taxon>
        <taxon>Fungi</taxon>
        <taxon>Dikarya</taxon>
        <taxon>Ascomycota</taxon>
        <taxon>Pezizomycotina</taxon>
        <taxon>Dothideomycetes</taxon>
        <taxon>Pleosporomycetidae</taxon>
        <taxon>Mytilinidiales</taxon>
        <taxon>Mytilinidiaceae</taxon>
        <taxon>Lophium</taxon>
    </lineage>
</organism>
<keyword evidence="2" id="KW-1185">Reference proteome</keyword>
<proteinExistence type="predicted"/>
<protein>
    <submittedName>
        <fullName evidence="1">Uncharacterized protein</fullName>
    </submittedName>
</protein>
<gene>
    <name evidence="1" type="ORF">BU16DRAFT_532582</name>
</gene>
<sequence length="360" mass="39669">MSENLSVLVKTNDPSFIDKLDKDKIPILATQATDIAARNDIGMMMILYNFDNDLSATEAPAFVFPSSALPAFIADLWMPKLYIWTMQAALSISLPPHPSLPQASLEHHLLSPLTTALLAPTFFGVEPSASISPTHAATLQQRYVGSYAAGDHLKKLQSLQFGAVDKVQTGAFPAAADRYLMAIRFAHVVWHCHLQSIRATEQMLVSVLWLLTLDIYSDRSQVLLNIANAAAGEGASVFEQARENAEDGIAYLNAHKPFEDTIILDEEERDGVRKRKAKLSFRAAMACQGAGDDAAALGHLEQAMRLEPESRGTVRGFLLSSHHVLAHFHCRPIRESLGRAREVWKAEREPAKLHSRLTEA</sequence>
<reference evidence="1" key="1">
    <citation type="journal article" date="2020" name="Stud. Mycol.">
        <title>101 Dothideomycetes genomes: a test case for predicting lifestyles and emergence of pathogens.</title>
        <authorList>
            <person name="Haridas S."/>
            <person name="Albert R."/>
            <person name="Binder M."/>
            <person name="Bloem J."/>
            <person name="Labutti K."/>
            <person name="Salamov A."/>
            <person name="Andreopoulos B."/>
            <person name="Baker S."/>
            <person name="Barry K."/>
            <person name="Bills G."/>
            <person name="Bluhm B."/>
            <person name="Cannon C."/>
            <person name="Castanera R."/>
            <person name="Culley D."/>
            <person name="Daum C."/>
            <person name="Ezra D."/>
            <person name="Gonzalez J."/>
            <person name="Henrissat B."/>
            <person name="Kuo A."/>
            <person name="Liang C."/>
            <person name="Lipzen A."/>
            <person name="Lutzoni F."/>
            <person name="Magnuson J."/>
            <person name="Mondo S."/>
            <person name="Nolan M."/>
            <person name="Ohm R."/>
            <person name="Pangilinan J."/>
            <person name="Park H.-J."/>
            <person name="Ramirez L."/>
            <person name="Alfaro M."/>
            <person name="Sun H."/>
            <person name="Tritt A."/>
            <person name="Yoshinaga Y."/>
            <person name="Zwiers L.-H."/>
            <person name="Turgeon B."/>
            <person name="Goodwin S."/>
            <person name="Spatafora J."/>
            <person name="Crous P."/>
            <person name="Grigoriev I."/>
        </authorList>
    </citation>
    <scope>NUCLEOTIDE SEQUENCE</scope>
    <source>
        <strain evidence="1">CBS 269.34</strain>
    </source>
</reference>
<dbReference type="Proteomes" id="UP000799750">
    <property type="component" value="Unassembled WGS sequence"/>
</dbReference>
<accession>A0A6A6RFF9</accession>
<evidence type="ECO:0000313" key="2">
    <source>
        <dbReference type="Proteomes" id="UP000799750"/>
    </source>
</evidence>
<name>A0A6A6RFF9_9PEZI</name>